<reference evidence="6" key="2">
    <citation type="submission" date="2013-07" db="EMBL/GenBank/DDBJ databases">
        <authorList>
            <person name="Aherfi S."/>
            <person name="Colson P."/>
            <person name="La Scola B."/>
            <person name="Raoult D."/>
        </authorList>
    </citation>
    <scope>NUCLEOTIDE SEQUENCE</scope>
    <source>
        <strain evidence="6">FSC</strain>
    </source>
</reference>
<dbReference type="InterPro" id="IPR003034">
    <property type="entry name" value="SAP_dom"/>
</dbReference>
<dbReference type="SUPFAM" id="SSF52540">
    <property type="entry name" value="P-loop containing nucleoside triphosphate hydrolases"/>
    <property type="match status" value="1"/>
</dbReference>
<evidence type="ECO:0000259" key="3">
    <source>
        <dbReference type="PROSITE" id="PS50800"/>
    </source>
</evidence>
<name>S5R9Q6_9VIRU</name>
<feature type="region of interest" description="Disordered" evidence="2">
    <location>
        <begin position="645"/>
        <end position="681"/>
    </location>
</feature>
<feature type="domain" description="Helicase ATP-binding" evidence="4">
    <location>
        <begin position="42"/>
        <end position="219"/>
    </location>
</feature>
<evidence type="ECO:0000256" key="2">
    <source>
        <dbReference type="SAM" id="MobiDB-lite"/>
    </source>
</evidence>
<accession>S5R9Q6</accession>
<dbReference type="GO" id="GO:0005524">
    <property type="term" value="F:ATP binding"/>
    <property type="evidence" value="ECO:0007669"/>
    <property type="project" value="InterPro"/>
</dbReference>
<protein>
    <submittedName>
        <fullName evidence="6">D6/D11 helicase</fullName>
    </submittedName>
</protein>
<dbReference type="InterPro" id="IPR014001">
    <property type="entry name" value="Helicase_ATP-bd"/>
</dbReference>
<keyword evidence="1" id="KW-0378">Hydrolase</keyword>
<feature type="domain" description="Helicase C-terminal" evidence="5">
    <location>
        <begin position="352"/>
        <end position="532"/>
    </location>
</feature>
<dbReference type="Pfam" id="PF04851">
    <property type="entry name" value="ResIII"/>
    <property type="match status" value="1"/>
</dbReference>
<dbReference type="InterPro" id="IPR001650">
    <property type="entry name" value="Helicase_C-like"/>
</dbReference>
<reference evidence="6" key="1">
    <citation type="journal article" date="2010" name="Intervirology">
        <title>Tentative characterization of new environmental giant viruses by MALDI-TOF mass spectrometry.</title>
        <authorList>
            <person name="La Scola B."/>
            <person name="Campocasso A."/>
            <person name="N'Dong R."/>
            <person name="Fournous G."/>
            <person name="Barrassi L."/>
            <person name="Flaudrops C."/>
            <person name="Raoult D."/>
        </authorList>
    </citation>
    <scope>NUCLEOTIDE SEQUENCE</scope>
</reference>
<organism evidence="6">
    <name type="scientific">Fontaine Saint-Charles virus</name>
    <dbReference type="NCBI Taxonomy" id="1370063"/>
    <lineage>
        <taxon>Viruses</taxon>
    </lineage>
</organism>
<proteinExistence type="predicted"/>
<dbReference type="InterPro" id="IPR006935">
    <property type="entry name" value="Helicase/UvrB_N"/>
</dbReference>
<keyword evidence="6" id="KW-0067">ATP-binding</keyword>
<evidence type="ECO:0000313" key="6">
    <source>
        <dbReference type="EMBL" id="AGS07290.1"/>
    </source>
</evidence>
<dbReference type="PROSITE" id="PS51192">
    <property type="entry name" value="HELICASE_ATP_BIND_1"/>
    <property type="match status" value="1"/>
</dbReference>
<feature type="domain" description="SAP" evidence="3">
    <location>
        <begin position="739"/>
        <end position="773"/>
    </location>
</feature>
<dbReference type="EMBL" id="KF437371">
    <property type="protein sequence ID" value="AGS07290.1"/>
    <property type="molecule type" value="Genomic_DNA"/>
</dbReference>
<dbReference type="PANTHER" id="PTHR10799">
    <property type="entry name" value="SNF2/RAD54 HELICASE FAMILY"/>
    <property type="match status" value="1"/>
</dbReference>
<dbReference type="GO" id="GO:0003677">
    <property type="term" value="F:DNA binding"/>
    <property type="evidence" value="ECO:0007669"/>
    <property type="project" value="InterPro"/>
</dbReference>
<dbReference type="GO" id="GO:0004386">
    <property type="term" value="F:helicase activity"/>
    <property type="evidence" value="ECO:0007669"/>
    <property type="project" value="UniProtKB-KW"/>
</dbReference>
<dbReference type="SMART" id="SM00490">
    <property type="entry name" value="HELICc"/>
    <property type="match status" value="1"/>
</dbReference>
<dbReference type="PROSITE" id="PS50800">
    <property type="entry name" value="SAP"/>
    <property type="match status" value="1"/>
</dbReference>
<evidence type="ECO:0000259" key="5">
    <source>
        <dbReference type="PROSITE" id="PS51194"/>
    </source>
</evidence>
<evidence type="ECO:0000259" key="4">
    <source>
        <dbReference type="PROSITE" id="PS51192"/>
    </source>
</evidence>
<keyword evidence="6" id="KW-0347">Helicase</keyword>
<dbReference type="GO" id="GO:0016787">
    <property type="term" value="F:hydrolase activity"/>
    <property type="evidence" value="ECO:0007669"/>
    <property type="project" value="UniProtKB-KW"/>
</dbReference>
<dbReference type="Gene3D" id="3.40.50.300">
    <property type="entry name" value="P-loop containing nucleotide triphosphate hydrolases"/>
    <property type="match status" value="2"/>
</dbReference>
<dbReference type="Pfam" id="PF00271">
    <property type="entry name" value="Helicase_C"/>
    <property type="match status" value="1"/>
</dbReference>
<sequence>MENMKALKKKYKRDEGSLTMEELCSPKKFTLQPPQLFVEEYMGAKSGHDKILLFHGLGSGKTCEAIRIAESNMGKKAKKKTLVLLSASLEANFVGELMSECGGEFYVSEKDRKAIREKPESPKTKRVVTDAKKKIFKRYDIMSYQKFYLDSKKGKIDMGDYGLLIIDEVQNILGKLWYDALMKELQTSSKDLKIVLLSATPIFDDEIEIAKTLNILKFRDDPFVLSSFKKRYLAYEPGTKDVVAGNMDEFKERIKGLVSYVRGADPKAYPKVKGPAVLYCTMSEFQERAYDKYETAPKELRKKNLEYNNSIYKAERQAANLVYPNGSCGSNGQKSETPEMWKMPKLGKYSCKFATLLKKLEADPSPAFVYSNFVNYGGAASIAKALEANGFAKYGTKSKKPKYALFTGDETKEERERVVKAFNREKNADGSVIQVMIGSKSISEGVTLKRVRQVHIIDPFFNQATISQAIGRAVRFCSHKDLPEKERTVKVWLYRARRSGGKPTVDDKIYDEIVRPKAKAAEGFLKALKEAAVDCELFGDKGIECFKPKEGFIVPFEATATELGRKTLPRLLFKKNETKISGNEQTKKKFLDELKKGIHEGVRVSWDTKSETEALGKKRKKAVESWLKNSGLSSVPVRLQEMSSTTATIERPAGAGKSGGVKQKGIPRGKNPYPGCPSVRRPVNKNGKEGCAEGSEIRNMKTGVKCCYKKGRGAPRKKLGTSIATPKKGSETLLDVAQCMKYSLVELRDIAKKAGIPSSGTKEKICLRLSEWASS</sequence>
<dbReference type="InterPro" id="IPR049730">
    <property type="entry name" value="SNF2/RAD54-like_C"/>
</dbReference>
<dbReference type="InterPro" id="IPR027417">
    <property type="entry name" value="P-loop_NTPase"/>
</dbReference>
<keyword evidence="6" id="KW-0547">Nucleotide-binding</keyword>
<dbReference type="CDD" id="cd18793">
    <property type="entry name" value="SF2_C_SNF"/>
    <property type="match status" value="1"/>
</dbReference>
<dbReference type="SMART" id="SM00487">
    <property type="entry name" value="DEXDc"/>
    <property type="match status" value="1"/>
</dbReference>
<evidence type="ECO:0000256" key="1">
    <source>
        <dbReference type="ARBA" id="ARBA00022801"/>
    </source>
</evidence>
<dbReference type="PROSITE" id="PS51194">
    <property type="entry name" value="HELICASE_CTER"/>
    <property type="match status" value="1"/>
</dbReference>